<comment type="caution">
    <text evidence="2">The sequence shown here is derived from an EMBL/GenBank/DDBJ whole genome shotgun (WGS) entry which is preliminary data.</text>
</comment>
<reference evidence="2 3" key="1">
    <citation type="submission" date="2018-03" db="EMBL/GenBank/DDBJ databases">
        <title>Genomic Encyclopedia of Archaeal and Bacterial Type Strains, Phase II (KMG-II): from individual species to whole genera.</title>
        <authorList>
            <person name="Goeker M."/>
        </authorList>
    </citation>
    <scope>NUCLEOTIDE SEQUENCE [LARGE SCALE GENOMIC DNA]</scope>
    <source>
        <strain evidence="2 3">DSM 25328</strain>
    </source>
</reference>
<dbReference type="RefSeq" id="WP_106163687.1">
    <property type="nucleotide sequence ID" value="NZ_PVUF01000005.1"/>
</dbReference>
<dbReference type="Proteomes" id="UP000237718">
    <property type="component" value="Unassembled WGS sequence"/>
</dbReference>
<organism evidence="2 3">
    <name type="scientific">Tritonibacter scottomollicae</name>
    <name type="common">Epibacterium scottomollicae</name>
    <dbReference type="NCBI Taxonomy" id="483013"/>
    <lineage>
        <taxon>Bacteria</taxon>
        <taxon>Pseudomonadati</taxon>
        <taxon>Pseudomonadota</taxon>
        <taxon>Alphaproteobacteria</taxon>
        <taxon>Rhodobacterales</taxon>
        <taxon>Paracoccaceae</taxon>
        <taxon>Tritonibacter</taxon>
    </lineage>
</organism>
<evidence type="ECO:0000256" key="1">
    <source>
        <dbReference type="SAM" id="MobiDB-lite"/>
    </source>
</evidence>
<accession>A0A2T1AHH5</accession>
<name>A0A2T1AHH5_TRISK</name>
<gene>
    <name evidence="2" type="ORF">CLV89_105231</name>
</gene>
<dbReference type="EMBL" id="PVUF01000005">
    <property type="protein sequence ID" value="PRZ48006.1"/>
    <property type="molecule type" value="Genomic_DNA"/>
</dbReference>
<feature type="region of interest" description="Disordered" evidence="1">
    <location>
        <begin position="1"/>
        <end position="21"/>
    </location>
</feature>
<evidence type="ECO:0000313" key="3">
    <source>
        <dbReference type="Proteomes" id="UP000237718"/>
    </source>
</evidence>
<evidence type="ECO:0000313" key="2">
    <source>
        <dbReference type="EMBL" id="PRZ48006.1"/>
    </source>
</evidence>
<sequence>MGSSSSSSNQTQNVTEDRRVATDAGSIGVSASGDVAVNVVADEAFELGEQALAFGEEALWTGSDALESAADLVQGALSAQDEHTARVTNTLSTALKTTQQMAKTEEGQISELIVKIGIPAAALAFIASKVLK</sequence>
<protein>
    <submittedName>
        <fullName evidence="2">Uncharacterized protein</fullName>
    </submittedName>
</protein>
<dbReference type="OrthoDB" id="9978046at2"/>
<dbReference type="AlphaFoldDB" id="A0A2T1AHH5"/>
<proteinExistence type="predicted"/>